<dbReference type="InterPro" id="IPR012677">
    <property type="entry name" value="Nucleotide-bd_a/b_plait_sf"/>
</dbReference>
<dbReference type="AlphaFoldDB" id="A0A7M7T3G2"/>
<keyword evidence="5" id="KW-1017">Isopeptide bond</keyword>
<evidence type="ECO:0000256" key="8">
    <source>
        <dbReference type="ARBA" id="ARBA00022728"/>
    </source>
</evidence>
<comment type="similarity">
    <text evidence="3">Belongs to the HTATSF1 family.</text>
</comment>
<evidence type="ECO:0000256" key="2">
    <source>
        <dbReference type="ARBA" id="ARBA00004286"/>
    </source>
</evidence>
<evidence type="ECO:0000256" key="19">
    <source>
        <dbReference type="ARBA" id="ARBA00023242"/>
    </source>
</evidence>
<keyword evidence="7" id="KW-0507">mRNA processing</keyword>
<keyword evidence="15" id="KW-0010">Activator</keyword>
<evidence type="ECO:0000256" key="16">
    <source>
        <dbReference type="ARBA" id="ARBA00023163"/>
    </source>
</evidence>
<comment type="subcellular location">
    <subcellularLocation>
        <location evidence="2">Chromosome</location>
    </subcellularLocation>
    <subcellularLocation>
        <location evidence="1">Nucleus</location>
    </subcellularLocation>
</comment>
<evidence type="ECO:0000256" key="4">
    <source>
        <dbReference type="ARBA" id="ARBA00022454"/>
    </source>
</evidence>
<dbReference type="FunFam" id="3.30.70.330:FF:000202">
    <property type="entry name" value="HIV Tat-specific factor 1"/>
    <property type="match status" value="1"/>
</dbReference>
<feature type="compositionally biased region" description="Basic and acidic residues" evidence="23">
    <location>
        <begin position="102"/>
        <end position="124"/>
    </location>
</feature>
<dbReference type="Pfam" id="PF00076">
    <property type="entry name" value="RRM_1"/>
    <property type="match status" value="2"/>
</dbReference>
<dbReference type="GO" id="GO:0005686">
    <property type="term" value="C:U2 snRNP"/>
    <property type="evidence" value="ECO:0000318"/>
    <property type="project" value="GO_Central"/>
</dbReference>
<dbReference type="FunFam" id="3.30.70.330:FF:000105">
    <property type="entry name" value="HIV Tat-specific factor 1 homolog"/>
    <property type="match status" value="1"/>
</dbReference>
<evidence type="ECO:0000256" key="1">
    <source>
        <dbReference type="ARBA" id="ARBA00004123"/>
    </source>
</evidence>
<keyword evidence="18" id="KW-0234">DNA repair</keyword>
<dbReference type="GO" id="GO:0005684">
    <property type="term" value="C:U2-type spliceosomal complex"/>
    <property type="evidence" value="ECO:0000318"/>
    <property type="project" value="GO_Central"/>
</dbReference>
<evidence type="ECO:0000256" key="5">
    <source>
        <dbReference type="ARBA" id="ARBA00022499"/>
    </source>
</evidence>
<evidence type="ECO:0000256" key="3">
    <source>
        <dbReference type="ARBA" id="ARBA00007747"/>
    </source>
</evidence>
<dbReference type="EnsemblMetazoa" id="XM_030995177">
    <property type="protein sequence ID" value="XP_030851037"/>
    <property type="gene ID" value="LOC762444"/>
</dbReference>
<keyword evidence="4" id="KW-0158">Chromosome</keyword>
<reference evidence="26" key="1">
    <citation type="submission" date="2015-02" db="EMBL/GenBank/DDBJ databases">
        <title>Genome sequencing for Strongylocentrotus purpuratus.</title>
        <authorList>
            <person name="Murali S."/>
            <person name="Liu Y."/>
            <person name="Vee V."/>
            <person name="English A."/>
            <person name="Wang M."/>
            <person name="Skinner E."/>
            <person name="Han Y."/>
            <person name="Muzny D.M."/>
            <person name="Worley K.C."/>
            <person name="Gibbs R.A."/>
        </authorList>
    </citation>
    <scope>NUCLEOTIDE SEQUENCE</scope>
</reference>
<evidence type="ECO:0000256" key="11">
    <source>
        <dbReference type="ARBA" id="ARBA00022843"/>
    </source>
</evidence>
<evidence type="ECO:0000256" key="12">
    <source>
        <dbReference type="ARBA" id="ARBA00022884"/>
    </source>
</evidence>
<comment type="subunit">
    <text evidence="20">Component of the 17S U2 SnRNP complex, a ribonucleoprotein complex that contains small nuclear RNA (snRNA) U2 and a number of specific proteins. Within the 17S U2 SnRNP complex, interacts (via UHM region) directly with SF3B1. Component of a complex which is at least composed of HTATSF1/Tat-SF1, the P-TEFb complex components CDK9 and CCNT1, RNA polymerase II, SUPT5H, and NCL/nucleolin. Interacts with GTF2F2/RAP30 and POLR2A. Interacts with TCERG1/CA150. Interacts with (poly-ADP-ribosylated) RPA1; promoting HTATSF1 recruitment to DNA damage sites. Interacts (when phosphorylated) with TOPBP1; promoting recruitment of TOPBP1 to DNA damage sites during S-phase.</text>
</comment>
<organism evidence="25 26">
    <name type="scientific">Strongylocentrotus purpuratus</name>
    <name type="common">Purple sea urchin</name>
    <dbReference type="NCBI Taxonomy" id="7668"/>
    <lineage>
        <taxon>Eukaryota</taxon>
        <taxon>Metazoa</taxon>
        <taxon>Echinodermata</taxon>
        <taxon>Eleutherozoa</taxon>
        <taxon>Echinozoa</taxon>
        <taxon>Echinoidea</taxon>
        <taxon>Euechinoidea</taxon>
        <taxon>Echinacea</taxon>
        <taxon>Camarodonta</taxon>
        <taxon>Echinidea</taxon>
        <taxon>Strongylocentrotidae</taxon>
        <taxon>Strongylocentrotus</taxon>
    </lineage>
</organism>
<accession>A0A7M7T3G2</accession>
<dbReference type="InterPro" id="IPR035979">
    <property type="entry name" value="RBD_domain_sf"/>
</dbReference>
<keyword evidence="8" id="KW-0747">Spliceosome</keyword>
<dbReference type="InParanoid" id="A0A7M7T3G2"/>
<evidence type="ECO:0000256" key="14">
    <source>
        <dbReference type="ARBA" id="ARBA00023015"/>
    </source>
</evidence>
<dbReference type="OMA" id="GNWRYED"/>
<keyword evidence="11" id="KW-0832">Ubl conjugation</keyword>
<evidence type="ECO:0000256" key="13">
    <source>
        <dbReference type="ARBA" id="ARBA00022990"/>
    </source>
</evidence>
<dbReference type="InterPro" id="IPR000504">
    <property type="entry name" value="RRM_dom"/>
</dbReference>
<dbReference type="KEGG" id="spu:762444"/>
<keyword evidence="19" id="KW-0539">Nucleus</keyword>
<evidence type="ECO:0000259" key="24">
    <source>
        <dbReference type="PROSITE" id="PS50102"/>
    </source>
</evidence>
<sequence>MDPEAEDFEYQLKLEQEEQWKRDNGYIYTDPNDGTMYEWDPEKKAWFPKVDENFIASYQASYGVTTDENTADSQPDPQPSAAAATSASASASSATPGTSTGVDKDTTPGGQDEAKKGGEVKIDEQPQMLYRYQKMQMKRKAEQKSWFEVDPTKNTNVYVSGLPTDITLEEFQEVMAKWGIIMLEEETEKPKIKLYMDEEGRPKGDGRCCYLKRESVDLALQLLDESEIRGHKIHVEVATFTLKGDYKPDMRKKKKPNKKKKGNVQDKLLDWRPEKKFQQRKRNEQVIILKHVFHPSEFEEDAMLINDIKDDVKDECSTYGEVKKVLIFDRHPDGVVSVKFKDVENADKCIQSLNGRWLPNVSWRSLIGMERQTTR</sequence>
<keyword evidence="12 22" id="KW-0694">RNA-binding</keyword>
<dbReference type="Proteomes" id="UP000007110">
    <property type="component" value="Unassembled WGS sequence"/>
</dbReference>
<evidence type="ECO:0000256" key="18">
    <source>
        <dbReference type="ARBA" id="ARBA00023204"/>
    </source>
</evidence>
<keyword evidence="16" id="KW-0804">Transcription</keyword>
<dbReference type="SUPFAM" id="SSF54928">
    <property type="entry name" value="RNA-binding domain, RBD"/>
    <property type="match status" value="1"/>
</dbReference>
<dbReference type="Gene3D" id="3.30.70.330">
    <property type="match status" value="2"/>
</dbReference>
<evidence type="ECO:0000256" key="20">
    <source>
        <dbReference type="ARBA" id="ARBA00062124"/>
    </source>
</evidence>
<evidence type="ECO:0000256" key="15">
    <source>
        <dbReference type="ARBA" id="ARBA00023159"/>
    </source>
</evidence>
<dbReference type="SMART" id="SM00360">
    <property type="entry name" value="RRM"/>
    <property type="match status" value="2"/>
</dbReference>
<dbReference type="InterPro" id="IPR034392">
    <property type="entry name" value="TatSF1-like_RRM1"/>
</dbReference>
<evidence type="ECO:0000256" key="6">
    <source>
        <dbReference type="ARBA" id="ARBA00022553"/>
    </source>
</evidence>
<dbReference type="PROSITE" id="PS50102">
    <property type="entry name" value="RRM"/>
    <property type="match status" value="1"/>
</dbReference>
<evidence type="ECO:0000313" key="26">
    <source>
        <dbReference type="Proteomes" id="UP000007110"/>
    </source>
</evidence>
<protein>
    <recommendedName>
        <fullName evidence="21">17S U2 SnRNP complex component HTATSF1</fullName>
    </recommendedName>
</protein>
<evidence type="ECO:0000256" key="9">
    <source>
        <dbReference type="ARBA" id="ARBA00022737"/>
    </source>
</evidence>
<feature type="compositionally biased region" description="Low complexity" evidence="23">
    <location>
        <begin position="71"/>
        <end position="101"/>
    </location>
</feature>
<proteinExistence type="inferred from homology"/>
<feature type="domain" description="RRM" evidence="24">
    <location>
        <begin position="155"/>
        <end position="240"/>
    </location>
</feature>
<dbReference type="RefSeq" id="XP_030851037.1">
    <property type="nucleotide sequence ID" value="XM_030995177.1"/>
</dbReference>
<dbReference type="OrthoDB" id="10258585at2759"/>
<dbReference type="GO" id="GO:0005694">
    <property type="term" value="C:chromosome"/>
    <property type="evidence" value="ECO:0007669"/>
    <property type="project" value="UniProtKB-SubCell"/>
</dbReference>
<keyword evidence="13" id="KW-0007">Acetylation</keyword>
<reference evidence="25" key="2">
    <citation type="submission" date="2021-01" db="UniProtKB">
        <authorList>
            <consortium name="EnsemblMetazoa"/>
        </authorList>
    </citation>
    <scope>IDENTIFICATION</scope>
</reference>
<evidence type="ECO:0000256" key="23">
    <source>
        <dbReference type="SAM" id="MobiDB-lite"/>
    </source>
</evidence>
<evidence type="ECO:0000313" key="25">
    <source>
        <dbReference type="EnsemblMetazoa" id="XP_030851037"/>
    </source>
</evidence>
<evidence type="ECO:0000256" key="22">
    <source>
        <dbReference type="PROSITE-ProRule" id="PRU00176"/>
    </source>
</evidence>
<keyword evidence="14" id="KW-0805">Transcription regulation</keyword>
<dbReference type="GO" id="GO:0003723">
    <property type="term" value="F:RNA binding"/>
    <property type="evidence" value="ECO:0000318"/>
    <property type="project" value="GO_Central"/>
</dbReference>
<name>A0A7M7T3G2_STRPU</name>
<dbReference type="GO" id="GO:0000398">
    <property type="term" value="P:mRNA splicing, via spliceosome"/>
    <property type="evidence" value="ECO:0007669"/>
    <property type="project" value="InterPro"/>
</dbReference>
<keyword evidence="10" id="KW-0227">DNA damage</keyword>
<dbReference type="PANTHER" id="PTHR15608">
    <property type="entry name" value="SPLICING FACTOR U2AF-ASSOCIATED PROTEIN 2"/>
    <property type="match status" value="1"/>
</dbReference>
<keyword evidence="17" id="KW-0508">mRNA splicing</keyword>
<evidence type="ECO:0000256" key="10">
    <source>
        <dbReference type="ARBA" id="ARBA00022763"/>
    </source>
</evidence>
<evidence type="ECO:0000256" key="21">
    <source>
        <dbReference type="ARBA" id="ARBA00073773"/>
    </source>
</evidence>
<keyword evidence="26" id="KW-1185">Reference proteome</keyword>
<keyword evidence="9" id="KW-0677">Repeat</keyword>
<evidence type="ECO:0000256" key="7">
    <source>
        <dbReference type="ARBA" id="ARBA00022664"/>
    </source>
</evidence>
<dbReference type="CDD" id="cd12282">
    <property type="entry name" value="RRM2_TatSF1_like"/>
    <property type="match status" value="1"/>
</dbReference>
<dbReference type="CDD" id="cd12281">
    <property type="entry name" value="RRM1_TatSF1_like"/>
    <property type="match status" value="1"/>
</dbReference>
<dbReference type="GeneID" id="762444"/>
<dbReference type="InterPro" id="IPR034393">
    <property type="entry name" value="TatSF1-like"/>
</dbReference>
<keyword evidence="6" id="KW-0597">Phosphoprotein</keyword>
<evidence type="ECO:0000256" key="17">
    <source>
        <dbReference type="ARBA" id="ARBA00023187"/>
    </source>
</evidence>
<dbReference type="GO" id="GO:0006281">
    <property type="term" value="P:DNA repair"/>
    <property type="evidence" value="ECO:0007669"/>
    <property type="project" value="UniProtKB-KW"/>
</dbReference>
<dbReference type="PANTHER" id="PTHR15608:SF0">
    <property type="entry name" value="HIV TAT-SPECIFIC FACTOR 1"/>
    <property type="match status" value="1"/>
</dbReference>
<feature type="region of interest" description="Disordered" evidence="23">
    <location>
        <begin position="65"/>
        <end position="125"/>
    </location>
</feature>